<sequence>MFEFVWPWVWLLLPLPLIVWWLSERKRKQQALRAPLFLYWRSIQEQEGKSSKRFPWLTFLLWTLIIGALSRPQWVGEAMELPATGRDLMLSIDISGSMEMPDMVIDNKEVDRLVAVKALLTDFIARRKGDRIGLILFGEQAYLQTPLTFDLETVQIMLDETTIGLAGSSRTAIGDGIGLAVKRLRERDANNRVLILLTDGQNNTGVLNPLQAAELAEHAGITIYTIGVGADEMIVKNRFFGNRRINPSLELDEETLIAVAEKTGGRYFRARDTQEMEQIYKIIDELEPVEDDYQSYRPIKALFYIPLALALLVSLLSIIIRTMVSWRVNRTAVVRQAPAKPEETHV</sequence>
<dbReference type="KEGG" id="kpd:CW740_09305"/>
<gene>
    <name evidence="1" type="ORF">CW740_09305</name>
</gene>
<dbReference type="Gene3D" id="3.40.50.410">
    <property type="entry name" value="von Willebrand factor, type A domain"/>
    <property type="match status" value="1"/>
</dbReference>
<dbReference type="AlphaFoldDB" id="A0A2K9AGA1"/>
<keyword evidence="2" id="KW-1185">Reference proteome</keyword>
<dbReference type="Proteomes" id="UP000232693">
    <property type="component" value="Chromosome"/>
</dbReference>
<dbReference type="PANTHER" id="PTHR22550:SF18">
    <property type="entry name" value="VWFA DOMAIN-CONTAINING PROTEIN"/>
    <property type="match status" value="1"/>
</dbReference>
<dbReference type="InterPro" id="IPR002035">
    <property type="entry name" value="VWF_A"/>
</dbReference>
<accession>A0A2K9AGA1</accession>
<evidence type="ECO:0000313" key="2">
    <source>
        <dbReference type="Proteomes" id="UP000232693"/>
    </source>
</evidence>
<dbReference type="Pfam" id="PF00092">
    <property type="entry name" value="VWA"/>
    <property type="match status" value="1"/>
</dbReference>
<dbReference type="InterPro" id="IPR050768">
    <property type="entry name" value="UPF0353/GerABKA_families"/>
</dbReference>
<dbReference type="InterPro" id="IPR033881">
    <property type="entry name" value="vWA_BatA_type"/>
</dbReference>
<dbReference type="SUPFAM" id="SSF53300">
    <property type="entry name" value="vWA-like"/>
    <property type="match status" value="1"/>
</dbReference>
<dbReference type="RefSeq" id="WP_106647240.1">
    <property type="nucleotide sequence ID" value="NZ_BMGO01000001.1"/>
</dbReference>
<protein>
    <submittedName>
        <fullName evidence="1">BatB protein</fullName>
    </submittedName>
</protein>
<name>A0A2K9AGA1_9GAMM</name>
<dbReference type="Pfam" id="PF07584">
    <property type="entry name" value="BatA"/>
    <property type="match status" value="1"/>
</dbReference>
<organism evidence="1 2">
    <name type="scientific">Kangiella profundi</name>
    <dbReference type="NCBI Taxonomy" id="1561924"/>
    <lineage>
        <taxon>Bacteria</taxon>
        <taxon>Pseudomonadati</taxon>
        <taxon>Pseudomonadota</taxon>
        <taxon>Gammaproteobacteria</taxon>
        <taxon>Kangiellales</taxon>
        <taxon>Kangiellaceae</taxon>
        <taxon>Kangiella</taxon>
    </lineage>
</organism>
<dbReference type="EMBL" id="CP025120">
    <property type="protein sequence ID" value="AUD79426.1"/>
    <property type="molecule type" value="Genomic_DNA"/>
</dbReference>
<dbReference type="InterPro" id="IPR036465">
    <property type="entry name" value="vWFA_dom_sf"/>
</dbReference>
<dbReference type="InterPro" id="IPR024163">
    <property type="entry name" value="Aerotolerance_reg_N"/>
</dbReference>
<evidence type="ECO:0000313" key="1">
    <source>
        <dbReference type="EMBL" id="AUD79426.1"/>
    </source>
</evidence>
<proteinExistence type="predicted"/>
<dbReference type="CDD" id="cd01467">
    <property type="entry name" value="vWA_BatA_type"/>
    <property type="match status" value="1"/>
</dbReference>
<dbReference type="SMART" id="SM00327">
    <property type="entry name" value="VWA"/>
    <property type="match status" value="1"/>
</dbReference>
<dbReference type="OrthoDB" id="6206554at2"/>
<reference evidence="1 2" key="1">
    <citation type="submission" date="2017-12" db="EMBL/GenBank/DDBJ databases">
        <title>Kangiella profundi FT102 completed genome.</title>
        <authorList>
            <person name="Xu J."/>
            <person name="Wang J."/>
            <person name="Lu Y."/>
        </authorList>
    </citation>
    <scope>NUCLEOTIDE SEQUENCE [LARGE SCALE GENOMIC DNA]</scope>
    <source>
        <strain evidence="1 2">FT102</strain>
    </source>
</reference>
<dbReference type="PANTHER" id="PTHR22550">
    <property type="entry name" value="SPORE GERMINATION PROTEIN"/>
    <property type="match status" value="1"/>
</dbReference>
<dbReference type="PROSITE" id="PS50234">
    <property type="entry name" value="VWFA"/>
    <property type="match status" value="1"/>
</dbReference>